<evidence type="ECO:0000256" key="2">
    <source>
        <dbReference type="ARBA" id="ARBA00022670"/>
    </source>
</evidence>
<accession>A0A919RM93</accession>
<keyword evidence="4" id="KW-0378">Hydrolase</keyword>
<dbReference type="Gene3D" id="3.40.50.1450">
    <property type="entry name" value="HybD-like"/>
    <property type="match status" value="1"/>
</dbReference>
<dbReference type="GO" id="GO:0016485">
    <property type="term" value="P:protein processing"/>
    <property type="evidence" value="ECO:0007669"/>
    <property type="project" value="TreeGrafter"/>
</dbReference>
<evidence type="ECO:0000256" key="4">
    <source>
        <dbReference type="ARBA" id="ARBA00022801"/>
    </source>
</evidence>
<evidence type="ECO:0000313" key="6">
    <source>
        <dbReference type="Proteomes" id="UP000606172"/>
    </source>
</evidence>
<evidence type="ECO:0000313" key="5">
    <source>
        <dbReference type="EMBL" id="GII95435.1"/>
    </source>
</evidence>
<dbReference type="GO" id="GO:0004190">
    <property type="term" value="F:aspartic-type endopeptidase activity"/>
    <property type="evidence" value="ECO:0007669"/>
    <property type="project" value="UniProtKB-KW"/>
</dbReference>
<dbReference type="PANTHER" id="PTHR30302:SF1">
    <property type="entry name" value="HYDROGENASE 2 MATURATION PROTEASE"/>
    <property type="match status" value="1"/>
</dbReference>
<comment type="similarity">
    <text evidence="1">Belongs to the peptidase A31 family.</text>
</comment>
<dbReference type="Pfam" id="PF01750">
    <property type="entry name" value="HycI"/>
    <property type="match status" value="1"/>
</dbReference>
<dbReference type="NCBIfam" id="TIGR00072">
    <property type="entry name" value="hydrog_prot"/>
    <property type="match status" value="1"/>
</dbReference>
<dbReference type="GO" id="GO:0008047">
    <property type="term" value="F:enzyme activator activity"/>
    <property type="evidence" value="ECO:0007669"/>
    <property type="project" value="InterPro"/>
</dbReference>
<protein>
    <submittedName>
        <fullName evidence="5">Peptidase M52</fullName>
    </submittedName>
</protein>
<organism evidence="5 6">
    <name type="scientific">Sinosporangium siamense</name>
    <dbReference type="NCBI Taxonomy" id="1367973"/>
    <lineage>
        <taxon>Bacteria</taxon>
        <taxon>Bacillati</taxon>
        <taxon>Actinomycetota</taxon>
        <taxon>Actinomycetes</taxon>
        <taxon>Streptosporangiales</taxon>
        <taxon>Streptosporangiaceae</taxon>
        <taxon>Sinosporangium</taxon>
    </lineage>
</organism>
<dbReference type="PRINTS" id="PR00446">
    <property type="entry name" value="HYDRGNUPTAKE"/>
</dbReference>
<dbReference type="Proteomes" id="UP000606172">
    <property type="component" value="Unassembled WGS sequence"/>
</dbReference>
<name>A0A919RM93_9ACTN</name>
<dbReference type="RefSeq" id="WP_204030503.1">
    <property type="nucleotide sequence ID" value="NZ_BOOW01000036.1"/>
</dbReference>
<dbReference type="EMBL" id="BOOW01000036">
    <property type="protein sequence ID" value="GII95435.1"/>
    <property type="molecule type" value="Genomic_DNA"/>
</dbReference>
<comment type="caution">
    <text evidence="5">The sequence shown here is derived from an EMBL/GenBank/DDBJ whole genome shotgun (WGS) entry which is preliminary data.</text>
</comment>
<keyword evidence="2" id="KW-0645">Protease</keyword>
<dbReference type="CDD" id="cd06068">
    <property type="entry name" value="H2MP_like-1"/>
    <property type="match status" value="1"/>
</dbReference>
<sequence length="167" mass="17117">MKILIAGVGNVFLNDDGFGVAVARKLDGTNLPDGVTVADFGIRGIHLAYELTAGYDLTILVDALPRGDQPGTLFVLEPSTDESAPDFIDAHDMTPDAVLALAGVLGVEIGGEQLVKGDVLLVGCEPGDINPGMELSPPVADAVEPAVKLVLDLVQERLATASAAGSS</sequence>
<dbReference type="InterPro" id="IPR000671">
    <property type="entry name" value="Peptidase_A31"/>
</dbReference>
<gene>
    <name evidence="5" type="ORF">Ssi02_56660</name>
</gene>
<dbReference type="SUPFAM" id="SSF53163">
    <property type="entry name" value="HybD-like"/>
    <property type="match status" value="1"/>
</dbReference>
<keyword evidence="6" id="KW-1185">Reference proteome</keyword>
<evidence type="ECO:0000256" key="3">
    <source>
        <dbReference type="ARBA" id="ARBA00022750"/>
    </source>
</evidence>
<dbReference type="AlphaFoldDB" id="A0A919RM93"/>
<evidence type="ECO:0000256" key="1">
    <source>
        <dbReference type="ARBA" id="ARBA00006814"/>
    </source>
</evidence>
<proteinExistence type="inferred from homology"/>
<dbReference type="InterPro" id="IPR023430">
    <property type="entry name" value="Pept_HybD-like_dom_sf"/>
</dbReference>
<dbReference type="PANTHER" id="PTHR30302">
    <property type="entry name" value="HYDROGENASE 1 MATURATION PROTEASE"/>
    <property type="match status" value="1"/>
</dbReference>
<keyword evidence="3" id="KW-0064">Aspartyl protease</keyword>
<reference evidence="5" key="1">
    <citation type="submission" date="2021-01" db="EMBL/GenBank/DDBJ databases">
        <title>Whole genome shotgun sequence of Sinosporangium siamense NBRC 109515.</title>
        <authorList>
            <person name="Komaki H."/>
            <person name="Tamura T."/>
        </authorList>
    </citation>
    <scope>NUCLEOTIDE SEQUENCE</scope>
    <source>
        <strain evidence="5">NBRC 109515</strain>
    </source>
</reference>